<dbReference type="VEuPathDB" id="TriTrypDB:TcYC6_0154540"/>
<proteinExistence type="predicted"/>
<dbReference type="Pfam" id="PF01456">
    <property type="entry name" value="Mucin"/>
    <property type="match status" value="1"/>
</dbReference>
<feature type="chain" id="PRO_5015956545" evidence="2">
    <location>
        <begin position="27"/>
        <end position="229"/>
    </location>
</feature>
<sequence>MMTTCRLLCALLVLALCCCPPVCVKAETREIIAVPDADTERKSTSPSRLSLENIPAEGEDNINAPNPPSIAPEAASEVAGQSILSSNGSGERPEKIDEDGQGLSDPGKKPNNSTNELRTETNNGTTGSKNGTSQSADQTDPNAKDPAATTATTAAQVQSDKATTTTTTEAPSKTTTTKAPRDTTTKPPTTTTTRAPSRLREMDGSLSSSAWMCAPLLLAVSALAYTAVG</sequence>
<gene>
    <name evidence="3" type="ORF">C3747_113g165</name>
</gene>
<keyword evidence="2" id="KW-0732">Signal</keyword>
<feature type="compositionally biased region" description="Low complexity" evidence="1">
    <location>
        <begin position="120"/>
        <end position="135"/>
    </location>
</feature>
<dbReference type="VEuPathDB" id="TriTrypDB:ECC02_009718"/>
<dbReference type="EMBL" id="PRFC01000113">
    <property type="protein sequence ID" value="PWV06541.1"/>
    <property type="molecule type" value="Genomic_DNA"/>
</dbReference>
<feature type="region of interest" description="Disordered" evidence="1">
    <location>
        <begin position="37"/>
        <end position="202"/>
    </location>
</feature>
<dbReference type="VEuPathDB" id="TriTrypDB:TcCLB.507357.130"/>
<organism evidence="3 4">
    <name type="scientific">Trypanosoma cruzi</name>
    <dbReference type="NCBI Taxonomy" id="5693"/>
    <lineage>
        <taxon>Eukaryota</taxon>
        <taxon>Discoba</taxon>
        <taxon>Euglenozoa</taxon>
        <taxon>Kinetoplastea</taxon>
        <taxon>Metakinetoplastina</taxon>
        <taxon>Trypanosomatida</taxon>
        <taxon>Trypanosomatidae</taxon>
        <taxon>Trypanosoma</taxon>
        <taxon>Schizotrypanum</taxon>
    </lineage>
</organism>
<accession>A0A2V2WDA4</accession>
<feature type="signal peptide" evidence="2">
    <location>
        <begin position="1"/>
        <end position="26"/>
    </location>
</feature>
<dbReference type="VEuPathDB" id="TriTrypDB:TCDM_08744"/>
<reference evidence="3 4" key="1">
    <citation type="journal article" date="2018" name="Microb. Genom.">
        <title>Expanding an expanded genome: long-read sequencing of Trypanosoma cruzi.</title>
        <authorList>
            <person name="Berna L."/>
            <person name="Rodriguez M."/>
            <person name="Chiribao M.L."/>
            <person name="Parodi-Talice A."/>
            <person name="Pita S."/>
            <person name="Rijo G."/>
            <person name="Alvarez-Valin F."/>
            <person name="Robello C."/>
        </authorList>
    </citation>
    <scope>NUCLEOTIDE SEQUENCE [LARGE SCALE GENOMIC DNA]</scope>
    <source>
        <strain evidence="3 4">TCC</strain>
    </source>
</reference>
<dbReference type="VEuPathDB" id="TriTrypDB:C3747_113g165"/>
<evidence type="ECO:0000256" key="1">
    <source>
        <dbReference type="SAM" id="MobiDB-lite"/>
    </source>
</evidence>
<evidence type="ECO:0000256" key="2">
    <source>
        <dbReference type="SAM" id="SignalP"/>
    </source>
</evidence>
<dbReference type="VEuPathDB" id="TriTrypDB:TcCLB.510377.410"/>
<comment type="caution">
    <text evidence="3">The sequence shown here is derived from an EMBL/GenBank/DDBJ whole genome shotgun (WGS) entry which is preliminary data.</text>
</comment>
<dbReference type="AlphaFoldDB" id="A0A2V2WDA4"/>
<evidence type="ECO:0000313" key="4">
    <source>
        <dbReference type="Proteomes" id="UP000246078"/>
    </source>
</evidence>
<feature type="compositionally biased region" description="Low complexity" evidence="1">
    <location>
        <begin position="185"/>
        <end position="196"/>
    </location>
</feature>
<protein>
    <submittedName>
        <fullName evidence="3">Putative mucin TcMUCII</fullName>
    </submittedName>
</protein>
<dbReference type="VEuPathDB" id="TriTrypDB:BCY84_05505"/>
<evidence type="ECO:0000313" key="3">
    <source>
        <dbReference type="EMBL" id="PWV06541.1"/>
    </source>
</evidence>
<dbReference type="VEuPathDB" id="TriTrypDB:C4B63_1g1314"/>
<name>A0A2V2WDA4_TRYCR</name>
<dbReference type="InterPro" id="IPR000458">
    <property type="entry name" value="Tryp_mucin"/>
</dbReference>
<feature type="compositionally biased region" description="Low complexity" evidence="1">
    <location>
        <begin position="147"/>
        <end position="178"/>
    </location>
</feature>
<dbReference type="Proteomes" id="UP000246078">
    <property type="component" value="Unassembled WGS sequence"/>
</dbReference>